<dbReference type="InterPro" id="IPR051750">
    <property type="entry name" value="Trans-sulfuration_enzymes"/>
</dbReference>
<comment type="similarity">
    <text evidence="4">Belongs to the trans-sulfuration enzymes family. MET7 subfamily.</text>
</comment>
<dbReference type="VEuPathDB" id="FungiDB:CHGG_00158"/>
<dbReference type="Gene3D" id="3.40.640.10">
    <property type="entry name" value="Type I PLP-dependent aspartate aminotransferase-like (Major domain)"/>
    <property type="match status" value="1"/>
</dbReference>
<dbReference type="OMA" id="PKGMCAI"/>
<dbReference type="GeneID" id="4387200"/>
<dbReference type="eggNOG" id="KOG0053">
    <property type="taxonomic scope" value="Eukaryota"/>
</dbReference>
<gene>
    <name evidence="6" type="ORF">CHGG_00158</name>
</gene>
<dbReference type="FunFam" id="3.90.1150.10:FF:000063">
    <property type="entry name" value="Probable cystathionine gamma-synthase"/>
    <property type="match status" value="1"/>
</dbReference>
<accession>Q2HHZ6</accession>
<evidence type="ECO:0000256" key="2">
    <source>
        <dbReference type="ARBA" id="ARBA00022898"/>
    </source>
</evidence>
<reference evidence="7" key="1">
    <citation type="journal article" date="2015" name="Genome Announc.">
        <title>Draft genome sequence of the cellulolytic fungus Chaetomium globosum.</title>
        <authorList>
            <person name="Cuomo C.A."/>
            <person name="Untereiner W.A."/>
            <person name="Ma L.-J."/>
            <person name="Grabherr M."/>
            <person name="Birren B.W."/>
        </authorList>
    </citation>
    <scope>NUCLEOTIDE SEQUENCE [LARGE SCALE GENOMIC DNA]</scope>
    <source>
        <strain evidence="7">ATCC 6205 / CBS 148.51 / DSM 1962 / NBRC 6347 / NRRL 1970</strain>
    </source>
</reference>
<dbReference type="PANTHER" id="PTHR42699:SF1">
    <property type="entry name" value="CYSTATHIONINE GAMMA-SYNTHASE-RELATED"/>
    <property type="match status" value="1"/>
</dbReference>
<dbReference type="InterPro" id="IPR015424">
    <property type="entry name" value="PyrdxlP-dep_Trfase"/>
</dbReference>
<evidence type="ECO:0000256" key="5">
    <source>
        <dbReference type="RuleBase" id="RU362118"/>
    </source>
</evidence>
<dbReference type="SUPFAM" id="SSF53383">
    <property type="entry name" value="PLP-dependent transferases"/>
    <property type="match status" value="1"/>
</dbReference>
<dbReference type="GO" id="GO:0030170">
    <property type="term" value="F:pyridoxal phosphate binding"/>
    <property type="evidence" value="ECO:0007669"/>
    <property type="project" value="InterPro"/>
</dbReference>
<organism evidence="6 7">
    <name type="scientific">Chaetomium globosum (strain ATCC 6205 / CBS 148.51 / DSM 1962 / NBRC 6347 / NRRL 1970)</name>
    <name type="common">Soil fungus</name>
    <dbReference type="NCBI Taxonomy" id="306901"/>
    <lineage>
        <taxon>Eukaryota</taxon>
        <taxon>Fungi</taxon>
        <taxon>Dikarya</taxon>
        <taxon>Ascomycota</taxon>
        <taxon>Pezizomycotina</taxon>
        <taxon>Sordariomycetes</taxon>
        <taxon>Sordariomycetidae</taxon>
        <taxon>Sordariales</taxon>
        <taxon>Chaetomiaceae</taxon>
        <taxon>Chaetomium</taxon>
    </lineage>
</organism>
<dbReference type="STRING" id="306901.Q2HHZ6"/>
<keyword evidence="7" id="KW-1185">Reference proteome</keyword>
<dbReference type="InterPro" id="IPR000277">
    <property type="entry name" value="Cys/Met-Metab_PyrdxlP-dep_enz"/>
</dbReference>
<dbReference type="PANTHER" id="PTHR42699">
    <property type="match status" value="1"/>
</dbReference>
<keyword evidence="2 5" id="KW-0663">Pyridoxal phosphate</keyword>
<evidence type="ECO:0000256" key="1">
    <source>
        <dbReference type="ARBA" id="ARBA00001933"/>
    </source>
</evidence>
<proteinExistence type="inferred from homology"/>
<dbReference type="Gene3D" id="3.90.1150.10">
    <property type="entry name" value="Aspartate Aminotransferase, domain 1"/>
    <property type="match status" value="1"/>
</dbReference>
<dbReference type="HOGENOM" id="CLU_011302_1_0_1"/>
<dbReference type="GO" id="GO:0003962">
    <property type="term" value="F:cystathionine gamma-synthase activity"/>
    <property type="evidence" value="ECO:0007669"/>
    <property type="project" value="TreeGrafter"/>
</dbReference>
<comment type="pathway">
    <text evidence="3">Amino-acid biosynthesis; L-methionine biosynthesis via de novo pathway.</text>
</comment>
<evidence type="ECO:0000256" key="3">
    <source>
        <dbReference type="ARBA" id="ARBA00034478"/>
    </source>
</evidence>
<evidence type="ECO:0000256" key="4">
    <source>
        <dbReference type="ARBA" id="ARBA00061376"/>
    </source>
</evidence>
<dbReference type="InterPro" id="IPR015421">
    <property type="entry name" value="PyrdxlP-dep_Trfase_major"/>
</dbReference>
<dbReference type="OrthoDB" id="310895at2759"/>
<dbReference type="EMBL" id="CH408029">
    <property type="protein sequence ID" value="EAQ91923.1"/>
    <property type="molecule type" value="Genomic_DNA"/>
</dbReference>
<sequence length="530" mass="58002">MKTGYPRFFVPRVVHQLAMRLLARQQSDTAFADDLGIHGEGEERLATLLNAARHGRVCRETLLEWSKAKKTEANSPYIGVYAVAWGGKVSPVQQEATPDKSRTTSQPEIGEEDIILVTYPAELAPEVKSFWQHTGYGISSRRATYWLEHAPFLADPASSKPSLSSAERSLSVIQAGAALKDQIAAGQSSPTHNLHVAPSDVFLFSSGMTAITELATAIKSLRPPTPGSPYRVAVFGFLYVDTFKVLSRVLRFHPHNSTHYTPTSLTALTTLLTHTRLDAVFTEFPGNPLLQTPDLTALAQLARQHDFALVVDDTVGTHASVRTLRAADVVCSSLTKIFSGACNVMGGVVVLNPGSAFYGRLRRVLERGRGEAEGAWFGEDVVVMEGNGRDFGLRVERVGRNAEVVVAVLRGSAVVREVYYPLGGPTQELYDRFRVEGGRYGFLVSIRFREKAQAVAFYDALDVAKGPSLGTNFTLCCAYTLLAHYNELEWAAEYGVVEDLVRISVGLEDRAWLEERVEGVVVAEGKSVKL</sequence>
<dbReference type="GO" id="GO:0019346">
    <property type="term" value="P:transsulfuration"/>
    <property type="evidence" value="ECO:0007669"/>
    <property type="project" value="InterPro"/>
</dbReference>
<protein>
    <recommendedName>
        <fullName evidence="8">Cystathionine gamma-synthase</fullName>
    </recommendedName>
</protein>
<dbReference type="InterPro" id="IPR015422">
    <property type="entry name" value="PyrdxlP-dep_Trfase_small"/>
</dbReference>
<name>Q2HHZ6_CHAGB</name>
<dbReference type="Proteomes" id="UP000001056">
    <property type="component" value="Unassembled WGS sequence"/>
</dbReference>
<dbReference type="RefSeq" id="XP_001219379.1">
    <property type="nucleotide sequence ID" value="XM_001219378.1"/>
</dbReference>
<evidence type="ECO:0000313" key="6">
    <source>
        <dbReference type="EMBL" id="EAQ91923.1"/>
    </source>
</evidence>
<comment type="cofactor">
    <cofactor evidence="1 5">
        <name>pyridoxal 5'-phosphate</name>
        <dbReference type="ChEBI" id="CHEBI:597326"/>
    </cofactor>
</comment>
<dbReference type="Pfam" id="PF01053">
    <property type="entry name" value="Cys_Met_Meta_PP"/>
    <property type="match status" value="1"/>
</dbReference>
<evidence type="ECO:0008006" key="8">
    <source>
        <dbReference type="Google" id="ProtNLM"/>
    </source>
</evidence>
<dbReference type="InParanoid" id="Q2HHZ6"/>
<dbReference type="AlphaFoldDB" id="Q2HHZ6"/>
<evidence type="ECO:0000313" key="7">
    <source>
        <dbReference type="Proteomes" id="UP000001056"/>
    </source>
</evidence>